<dbReference type="InterPro" id="IPR006630">
    <property type="entry name" value="La_HTH"/>
</dbReference>
<reference evidence="10" key="2">
    <citation type="submission" date="2025-08" db="UniProtKB">
        <authorList>
            <consortium name="Ensembl"/>
        </authorList>
    </citation>
    <scope>IDENTIFICATION</scope>
</reference>
<dbReference type="PANTHER" id="PTHR22792">
    <property type="entry name" value="LUPUS LA PROTEIN-RELATED"/>
    <property type="match status" value="1"/>
</dbReference>
<evidence type="ECO:0000256" key="3">
    <source>
        <dbReference type="ARBA" id="ARBA00022490"/>
    </source>
</evidence>
<reference evidence="10" key="1">
    <citation type="submission" date="2016-12" db="EMBL/GenBank/DDBJ databases">
        <title>Mouse lemur reference genome and diversity panel.</title>
        <authorList>
            <person name="Harris R."/>
            <person name="Larsen P."/>
            <person name="Liu Y."/>
            <person name="Hughes D.S."/>
            <person name="Murali S."/>
            <person name="Raveendran M."/>
            <person name="Korchina V."/>
            <person name="Wang M."/>
            <person name="Jhangiani S."/>
            <person name="Bandaranaike D."/>
            <person name="Bellair M."/>
            <person name="Blankenburg K."/>
            <person name="Chao H."/>
            <person name="Dahdouli M."/>
            <person name="Dinh H."/>
            <person name="Doddapaneni H."/>
            <person name="English A."/>
            <person name="Firestine M."/>
            <person name="Gnanaolivu R."/>
            <person name="Gross S."/>
            <person name="Hernandez B."/>
            <person name="Javaid M."/>
            <person name="Jayaseelan J."/>
            <person name="Jones J."/>
            <person name="Khan Z."/>
            <person name="Kovar C."/>
            <person name="Kurapati P."/>
            <person name="Le B."/>
            <person name="Lee S."/>
            <person name="Li M."/>
            <person name="Mathew T."/>
            <person name="Narasimhan A."/>
            <person name="Ngo D."/>
            <person name="Nguyen L."/>
            <person name="Okwuonu G."/>
            <person name="Ongeri F."/>
            <person name="Osuji N."/>
            <person name="Pu L.-L."/>
            <person name="Puazo M."/>
            <person name="Quiroz J."/>
            <person name="Raj R."/>
            <person name="Rajbhandari K."/>
            <person name="Reid J.G."/>
            <person name="Santibanez J."/>
            <person name="Sexton D."/>
            <person name="Skinner E."/>
            <person name="Vee V."/>
            <person name="Weissenberger G."/>
            <person name="Wu Y."/>
            <person name="Xin Y."/>
            <person name="Han Y."/>
            <person name="Campbell C."/>
            <person name="Brown A."/>
            <person name="Sullivan B."/>
            <person name="Shelton J."/>
            <person name="Brown S."/>
            <person name="Dudchenko O."/>
            <person name="Machol I."/>
            <person name="Durand N."/>
            <person name="Shamim M."/>
            <person name="Lieberman A."/>
            <person name="Muzny D.M."/>
            <person name="Richards S."/>
            <person name="Yoder A."/>
            <person name="Worley K.C."/>
            <person name="Rogers J."/>
            <person name="Gibbs R.A."/>
        </authorList>
    </citation>
    <scope>NUCLEOTIDE SEQUENCE [LARGE SCALE GENOMIC DNA]</scope>
</reference>
<dbReference type="Pfam" id="PF26088">
    <property type="entry name" value="RRM_LARP4"/>
    <property type="match status" value="1"/>
</dbReference>
<evidence type="ECO:0000313" key="11">
    <source>
        <dbReference type="Proteomes" id="UP000694394"/>
    </source>
</evidence>
<feature type="region of interest" description="Disordered" evidence="8">
    <location>
        <begin position="286"/>
        <end position="307"/>
    </location>
</feature>
<dbReference type="PROSITE" id="PS50961">
    <property type="entry name" value="HTH_LA"/>
    <property type="match status" value="1"/>
</dbReference>
<feature type="region of interest" description="Disordered" evidence="8">
    <location>
        <begin position="473"/>
        <end position="555"/>
    </location>
</feature>
<proteinExistence type="predicted"/>
<dbReference type="SMART" id="SM00715">
    <property type="entry name" value="LA"/>
    <property type="match status" value="1"/>
</dbReference>
<dbReference type="GeneTree" id="ENSGT00940000154409"/>
<keyword evidence="6" id="KW-0007">Acetylation</keyword>
<dbReference type="InterPro" id="IPR034903">
    <property type="entry name" value="LARP4_RRM"/>
</dbReference>
<evidence type="ECO:0000256" key="7">
    <source>
        <dbReference type="PROSITE-ProRule" id="PRU00332"/>
    </source>
</evidence>
<dbReference type="SUPFAM" id="SSF54928">
    <property type="entry name" value="RNA-binding domain, RBD"/>
    <property type="match status" value="1"/>
</dbReference>
<comment type="subcellular location">
    <subcellularLocation>
        <location evidence="1">Cytoplasm</location>
        <location evidence="1">Cytosol</location>
    </subcellularLocation>
</comment>
<sequence length="555" mass="62281">SCKSCVLDLGMILDPQSLSISTEDLKECLKKQLEFCFSRENLSKDLYLISQMDSDQFVPIWTVANMEEIKKLTTDPDLILEVLRSSPMVQVDEKGEKVRPSHKRCIVILREIPETTPIEEVKALFKNENCPKVISCEFAHNSNWYITFQSDTDAQQAFKYLREEVKTFQGKPIMARIKAINTFFAKNGYRLMDSSMYSQPIHTQAQYASPVFMQPVYNPHQQYSVYSIVPQSWSPNPAPYFETPLAPFPNGSFMNGFNSPGSYKTNAAAMNLGRPFQKNRRTLFRGRRRREDDRIPRPHPSTAEAKAPTPKFDLLATNFPPLPGSSSRMPGELVLENRMSDVVKGVYKEKDSEELRVSCPVPAEDEQTDCTSAQQLSMSTSPPCAAELPTLSTTQQEKDLIEDSTVQKDVLNEITIPVSSPTTAKPSRANTASPCNSNINAAVAVSLQEPEVSYAEVCQKPPKEPSSVLVQPLRELRSNVVSPTKNEENGAPEKSVEKPHEKPEARASKDYSGFRGNTIPRGAAGKIREQRRQFSHRAIPQGVTRRNGKEQYVPP</sequence>
<gene>
    <name evidence="10" type="primary">LARP4</name>
</gene>
<dbReference type="GO" id="GO:0045727">
    <property type="term" value="P:positive regulation of translation"/>
    <property type="evidence" value="ECO:0007669"/>
    <property type="project" value="TreeGrafter"/>
</dbReference>
<dbReference type="SUPFAM" id="SSF46785">
    <property type="entry name" value="Winged helix' DNA-binding domain"/>
    <property type="match status" value="1"/>
</dbReference>
<keyword evidence="4" id="KW-0597">Phosphoprotein</keyword>
<evidence type="ECO:0000256" key="2">
    <source>
        <dbReference type="ARBA" id="ARBA00022481"/>
    </source>
</evidence>
<keyword evidence="11" id="KW-1185">Reference proteome</keyword>
<dbReference type="InterPro" id="IPR058699">
    <property type="entry name" value="RRM_LARP4/4B"/>
</dbReference>
<dbReference type="InterPro" id="IPR036388">
    <property type="entry name" value="WH-like_DNA-bd_sf"/>
</dbReference>
<dbReference type="EMBL" id="ABDC03009623">
    <property type="status" value="NOT_ANNOTATED_CDS"/>
    <property type="molecule type" value="Genomic_DNA"/>
</dbReference>
<feature type="domain" description="HTH La-type RNA-binding" evidence="9">
    <location>
        <begin position="19"/>
        <end position="108"/>
    </location>
</feature>
<evidence type="ECO:0000256" key="8">
    <source>
        <dbReference type="SAM" id="MobiDB-lite"/>
    </source>
</evidence>
<dbReference type="Proteomes" id="UP000694394">
    <property type="component" value="Chromosome 7"/>
</dbReference>
<keyword evidence="3" id="KW-0963">Cytoplasm</keyword>
<reference evidence="10" key="3">
    <citation type="submission" date="2025-09" db="UniProtKB">
        <authorList>
            <consortium name="Ensembl"/>
        </authorList>
    </citation>
    <scope>IDENTIFICATION</scope>
</reference>
<dbReference type="GO" id="GO:0010494">
    <property type="term" value="C:cytoplasmic stress granule"/>
    <property type="evidence" value="ECO:0007669"/>
    <property type="project" value="TreeGrafter"/>
</dbReference>
<dbReference type="GO" id="GO:0003730">
    <property type="term" value="F:mRNA 3'-UTR binding"/>
    <property type="evidence" value="ECO:0007669"/>
    <property type="project" value="TreeGrafter"/>
</dbReference>
<evidence type="ECO:0000256" key="6">
    <source>
        <dbReference type="ARBA" id="ARBA00022990"/>
    </source>
</evidence>
<dbReference type="InterPro" id="IPR045180">
    <property type="entry name" value="La_dom_prot"/>
</dbReference>
<dbReference type="FunFam" id="1.10.10.10:FF:000144">
    <property type="entry name" value="la-related protein 4 isoform X2"/>
    <property type="match status" value="1"/>
</dbReference>
<evidence type="ECO:0000259" key="9">
    <source>
        <dbReference type="PROSITE" id="PS50961"/>
    </source>
</evidence>
<evidence type="ECO:0000313" key="10">
    <source>
        <dbReference type="Ensembl" id="ENSMICP00000019472.2"/>
    </source>
</evidence>
<evidence type="ECO:0000256" key="4">
    <source>
        <dbReference type="ARBA" id="ARBA00022553"/>
    </source>
</evidence>
<feature type="compositionally biased region" description="Basic and acidic residues" evidence="8">
    <location>
        <begin position="494"/>
        <end position="509"/>
    </location>
</feature>
<dbReference type="AlphaFoldDB" id="A0A8C5XGB3"/>
<dbReference type="Gene3D" id="1.10.10.10">
    <property type="entry name" value="Winged helix-like DNA-binding domain superfamily/Winged helix DNA-binding domain"/>
    <property type="match status" value="1"/>
</dbReference>
<name>A0A8C5XGB3_MICMU</name>
<dbReference type="InterPro" id="IPR036390">
    <property type="entry name" value="WH_DNA-bd_sf"/>
</dbReference>
<dbReference type="Pfam" id="PF05383">
    <property type="entry name" value="La"/>
    <property type="match status" value="1"/>
</dbReference>
<dbReference type="CDD" id="cd08035">
    <property type="entry name" value="LARP_4"/>
    <property type="match status" value="1"/>
</dbReference>
<keyword evidence="5 7" id="KW-0694">RNA-binding</keyword>
<evidence type="ECO:0000256" key="5">
    <source>
        <dbReference type="ARBA" id="ARBA00022884"/>
    </source>
</evidence>
<dbReference type="Ensembl" id="ENSMICT00000052599.2">
    <property type="protein sequence ID" value="ENSMICP00000019472.2"/>
    <property type="gene ID" value="ENSMICG00000012388.3"/>
</dbReference>
<dbReference type="CDD" id="cd12707">
    <property type="entry name" value="RRM_LARP4"/>
    <property type="match status" value="1"/>
</dbReference>
<dbReference type="EMBL" id="ABDC03009624">
    <property type="status" value="NOT_ANNOTATED_CDS"/>
    <property type="molecule type" value="Genomic_DNA"/>
</dbReference>
<dbReference type="InterPro" id="IPR035979">
    <property type="entry name" value="RBD_domain_sf"/>
</dbReference>
<accession>A0A8C5XGB3</accession>
<evidence type="ECO:0000256" key="1">
    <source>
        <dbReference type="ARBA" id="ARBA00004514"/>
    </source>
</evidence>
<organism evidence="10 11">
    <name type="scientific">Microcebus murinus</name>
    <name type="common">Gray mouse lemur</name>
    <name type="synonym">Lemur murinus</name>
    <dbReference type="NCBI Taxonomy" id="30608"/>
    <lineage>
        <taxon>Eukaryota</taxon>
        <taxon>Metazoa</taxon>
        <taxon>Chordata</taxon>
        <taxon>Craniata</taxon>
        <taxon>Vertebrata</taxon>
        <taxon>Euteleostomi</taxon>
        <taxon>Mammalia</taxon>
        <taxon>Eutheria</taxon>
        <taxon>Euarchontoglires</taxon>
        <taxon>Primates</taxon>
        <taxon>Strepsirrhini</taxon>
        <taxon>Lemuriformes</taxon>
        <taxon>Cheirogaleidae</taxon>
        <taxon>Microcebus</taxon>
    </lineage>
</organism>
<protein>
    <submittedName>
        <fullName evidence="10">La ribonucleoprotein 4</fullName>
    </submittedName>
</protein>
<dbReference type="GO" id="GO:0005829">
    <property type="term" value="C:cytosol"/>
    <property type="evidence" value="ECO:0007669"/>
    <property type="project" value="UniProtKB-SubCell"/>
</dbReference>
<dbReference type="PANTHER" id="PTHR22792:SF48">
    <property type="entry name" value="LA-RELATED PROTEIN 4"/>
    <property type="match status" value="1"/>
</dbReference>
<keyword evidence="2" id="KW-0488">Methylation</keyword>